<feature type="domain" description="C2H2-type" evidence="10">
    <location>
        <begin position="200"/>
        <end position="228"/>
    </location>
</feature>
<proteinExistence type="predicted"/>
<dbReference type="SMART" id="SM00355">
    <property type="entry name" value="ZnF_C2H2"/>
    <property type="match status" value="8"/>
</dbReference>
<evidence type="ECO:0000256" key="5">
    <source>
        <dbReference type="ARBA" id="ARBA00022833"/>
    </source>
</evidence>
<dbReference type="Gene3D" id="3.30.160.60">
    <property type="entry name" value="Classic Zinc Finger"/>
    <property type="match status" value="4"/>
</dbReference>
<feature type="domain" description="C2H2-type" evidence="10">
    <location>
        <begin position="312"/>
        <end position="339"/>
    </location>
</feature>
<keyword evidence="7" id="KW-0539">Nucleus</keyword>
<accession>A0A240SY37</accession>
<dbReference type="EnsemblMetazoa" id="LLOJ010833-RA">
    <property type="protein sequence ID" value="LLOJ010833-PA"/>
    <property type="gene ID" value="LLOJ010833"/>
</dbReference>
<dbReference type="SUPFAM" id="SSF57667">
    <property type="entry name" value="beta-beta-alpha zinc fingers"/>
    <property type="match status" value="4"/>
</dbReference>
<dbReference type="GO" id="GO:0005634">
    <property type="term" value="C:nucleus"/>
    <property type="evidence" value="ECO:0007669"/>
    <property type="project" value="UniProtKB-SubCell"/>
</dbReference>
<dbReference type="GO" id="GO:0003700">
    <property type="term" value="F:DNA-binding transcription factor activity"/>
    <property type="evidence" value="ECO:0007669"/>
    <property type="project" value="TreeGrafter"/>
</dbReference>
<dbReference type="GO" id="GO:0008270">
    <property type="term" value="F:zinc ion binding"/>
    <property type="evidence" value="ECO:0007669"/>
    <property type="project" value="UniProtKB-KW"/>
</dbReference>
<evidence type="ECO:0000256" key="9">
    <source>
        <dbReference type="SAM" id="MobiDB-lite"/>
    </source>
</evidence>
<dbReference type="Pfam" id="PF00096">
    <property type="entry name" value="zf-C2H2"/>
    <property type="match status" value="5"/>
</dbReference>
<keyword evidence="2" id="KW-0479">Metal-binding</keyword>
<reference evidence="11" key="1">
    <citation type="submission" date="2020-05" db="UniProtKB">
        <authorList>
            <consortium name="EnsemblMetazoa"/>
        </authorList>
    </citation>
    <scope>IDENTIFICATION</scope>
    <source>
        <strain evidence="11">Jacobina</strain>
    </source>
</reference>
<keyword evidence="6" id="KW-0238">DNA-binding</keyword>
<dbReference type="InterPro" id="IPR050589">
    <property type="entry name" value="Ikaros_C2H2-ZF"/>
</dbReference>
<keyword evidence="4 8" id="KW-0863">Zinc-finger</keyword>
<evidence type="ECO:0000313" key="12">
    <source>
        <dbReference type="Proteomes" id="UP000092461"/>
    </source>
</evidence>
<dbReference type="PROSITE" id="PS00028">
    <property type="entry name" value="ZINC_FINGER_C2H2_1"/>
    <property type="match status" value="6"/>
</dbReference>
<sequence length="501" mass="58872">MPSAESSNKFLLIKIKFQVLKLLECIEKLSEFEQKDAVHFILYRISRIRRSKVKESLDFWGKLTSGHFGRRRKLLGKKDWTKDRQLLRLKRPENVSGLVSYWFFRKTFEDFQRNSRVFRKFLHLNSWDLLHRSICGDFTRRIFENPLLDISLNDEDDEEVGELEYLMHDSDSPPQLAVKTAKRKTKKIPKRAKVPKKEVFPCFHCPKSYKRRQNVVDHYAAKHRGFCPDCGDEIGLNAQGKVHHNRSKHLEEYPFVCEICGESMSRNQQYQNHIAVHSRKSLMPVKPPSPKKPKVEKPPKINRYAIVLPDGVICPVCGLKFRNPSLLNAHRARHHAKSTFQCEICSEVFKFRTSYTRHKRIHTVQEKKFTCETCGLKYMTNSALKDHLKLTHERVDISCEVCGKTFAIQRFLRRHMKMHSNERPFACDLCPLTFKIRHHLDRHRKTVHRDILFGGGGGGKKLPEKVTEIAKIDEIVDKMQLNPPRKPSRISQWQQNRLFSK</sequence>
<dbReference type="InterPro" id="IPR036236">
    <property type="entry name" value="Znf_C2H2_sf"/>
</dbReference>
<dbReference type="EMBL" id="AJWK01030742">
    <property type="status" value="NOT_ANNOTATED_CDS"/>
    <property type="molecule type" value="Genomic_DNA"/>
</dbReference>
<feature type="domain" description="C2H2-type" evidence="10">
    <location>
        <begin position="340"/>
        <end position="367"/>
    </location>
</feature>
<evidence type="ECO:0000256" key="7">
    <source>
        <dbReference type="ARBA" id="ARBA00023242"/>
    </source>
</evidence>
<organism evidence="11 12">
    <name type="scientific">Lutzomyia longipalpis</name>
    <name type="common">Sand fly</name>
    <dbReference type="NCBI Taxonomy" id="7200"/>
    <lineage>
        <taxon>Eukaryota</taxon>
        <taxon>Metazoa</taxon>
        <taxon>Ecdysozoa</taxon>
        <taxon>Arthropoda</taxon>
        <taxon>Hexapoda</taxon>
        <taxon>Insecta</taxon>
        <taxon>Pterygota</taxon>
        <taxon>Neoptera</taxon>
        <taxon>Endopterygota</taxon>
        <taxon>Diptera</taxon>
        <taxon>Nematocera</taxon>
        <taxon>Psychodoidea</taxon>
        <taxon>Psychodidae</taxon>
        <taxon>Lutzomyia</taxon>
        <taxon>Lutzomyia</taxon>
    </lineage>
</organism>
<dbReference type="Proteomes" id="UP000092461">
    <property type="component" value="Unassembled WGS sequence"/>
</dbReference>
<feature type="domain" description="C2H2-type" evidence="10">
    <location>
        <begin position="397"/>
        <end position="424"/>
    </location>
</feature>
<evidence type="ECO:0000256" key="1">
    <source>
        <dbReference type="ARBA" id="ARBA00004123"/>
    </source>
</evidence>
<keyword evidence="5" id="KW-0862">Zinc</keyword>
<evidence type="ECO:0000256" key="8">
    <source>
        <dbReference type="PROSITE-ProRule" id="PRU00042"/>
    </source>
</evidence>
<feature type="compositionally biased region" description="Polar residues" evidence="9">
    <location>
        <begin position="489"/>
        <end position="501"/>
    </location>
</feature>
<protein>
    <recommendedName>
        <fullName evidence="10">C2H2-type domain-containing protein</fullName>
    </recommendedName>
</protein>
<evidence type="ECO:0000313" key="11">
    <source>
        <dbReference type="EnsemblMetazoa" id="LLOJ010833-PA"/>
    </source>
</evidence>
<evidence type="ECO:0000256" key="2">
    <source>
        <dbReference type="ARBA" id="ARBA00022723"/>
    </source>
</evidence>
<comment type="subcellular location">
    <subcellularLocation>
        <location evidence="1">Nucleus</location>
    </subcellularLocation>
</comment>
<name>A0A240SY37_LUTLO</name>
<keyword evidence="12" id="KW-1185">Reference proteome</keyword>
<keyword evidence="3" id="KW-0677">Repeat</keyword>
<dbReference type="VEuPathDB" id="VectorBase:LLONM1_007622"/>
<feature type="domain" description="C2H2-type" evidence="10">
    <location>
        <begin position="369"/>
        <end position="392"/>
    </location>
</feature>
<feature type="domain" description="C2H2-type" evidence="10">
    <location>
        <begin position="425"/>
        <end position="448"/>
    </location>
</feature>
<dbReference type="InterPro" id="IPR013087">
    <property type="entry name" value="Znf_C2H2_type"/>
</dbReference>
<dbReference type="GO" id="GO:0006357">
    <property type="term" value="P:regulation of transcription by RNA polymerase II"/>
    <property type="evidence" value="ECO:0007669"/>
    <property type="project" value="TreeGrafter"/>
</dbReference>
<feature type="region of interest" description="Disordered" evidence="9">
    <location>
        <begin position="481"/>
        <end position="501"/>
    </location>
</feature>
<dbReference type="AlphaFoldDB" id="A0A240SY37"/>
<evidence type="ECO:0000259" key="10">
    <source>
        <dbReference type="PROSITE" id="PS50157"/>
    </source>
</evidence>
<evidence type="ECO:0000256" key="6">
    <source>
        <dbReference type="ARBA" id="ARBA00023125"/>
    </source>
</evidence>
<dbReference type="VEuPathDB" id="VectorBase:LLOJ010833"/>
<dbReference type="PANTHER" id="PTHR24404:SF114">
    <property type="entry name" value="KLUMPFUSS, ISOFORM B-RELATED"/>
    <property type="match status" value="1"/>
</dbReference>
<dbReference type="PROSITE" id="PS50157">
    <property type="entry name" value="ZINC_FINGER_C2H2_2"/>
    <property type="match status" value="7"/>
</dbReference>
<feature type="domain" description="C2H2-type" evidence="10">
    <location>
        <begin position="255"/>
        <end position="282"/>
    </location>
</feature>
<evidence type="ECO:0000256" key="3">
    <source>
        <dbReference type="ARBA" id="ARBA00022737"/>
    </source>
</evidence>
<dbReference type="GO" id="GO:0000978">
    <property type="term" value="F:RNA polymerase II cis-regulatory region sequence-specific DNA binding"/>
    <property type="evidence" value="ECO:0007669"/>
    <property type="project" value="TreeGrafter"/>
</dbReference>
<evidence type="ECO:0000256" key="4">
    <source>
        <dbReference type="ARBA" id="ARBA00022771"/>
    </source>
</evidence>
<dbReference type="PANTHER" id="PTHR24404">
    <property type="entry name" value="ZINC FINGER PROTEIN"/>
    <property type="match status" value="1"/>
</dbReference>